<feature type="domain" description="RRM" evidence="3">
    <location>
        <begin position="1"/>
        <end position="65"/>
    </location>
</feature>
<dbReference type="Ensembl" id="ENSEBUT00000006800.1">
    <property type="protein sequence ID" value="ENSEBUP00000006345.1"/>
    <property type="gene ID" value="ENSEBUG00000004204.1"/>
</dbReference>
<dbReference type="PANTHER" id="PTHR10501">
    <property type="entry name" value="U1 SMALL NUCLEAR RIBONUCLEOPROTEIN A/U2 SMALL NUCLEAR RIBONUCLEOPROTEIN B"/>
    <property type="match status" value="1"/>
</dbReference>
<name>A0A8C4NGE0_EPTBU</name>
<evidence type="ECO:0000259" key="3">
    <source>
        <dbReference type="PROSITE" id="PS50102"/>
    </source>
</evidence>
<dbReference type="GO" id="GO:0003723">
    <property type="term" value="F:RNA binding"/>
    <property type="evidence" value="ECO:0007669"/>
    <property type="project" value="UniProtKB-UniRule"/>
</dbReference>
<dbReference type="OMA" id="MWIPVEL"/>
<evidence type="ECO:0000313" key="5">
    <source>
        <dbReference type="Proteomes" id="UP000694388"/>
    </source>
</evidence>
<reference evidence="4" key="2">
    <citation type="submission" date="2025-09" db="UniProtKB">
        <authorList>
            <consortium name="Ensembl"/>
        </authorList>
    </citation>
    <scope>IDENTIFICATION</scope>
</reference>
<reference evidence="4" key="1">
    <citation type="submission" date="2025-08" db="UniProtKB">
        <authorList>
            <consortium name="Ensembl"/>
        </authorList>
    </citation>
    <scope>IDENTIFICATION</scope>
</reference>
<keyword evidence="5" id="KW-1185">Reference proteome</keyword>
<organism evidence="4 5">
    <name type="scientific">Eptatretus burgeri</name>
    <name type="common">Inshore hagfish</name>
    <dbReference type="NCBI Taxonomy" id="7764"/>
    <lineage>
        <taxon>Eukaryota</taxon>
        <taxon>Metazoa</taxon>
        <taxon>Chordata</taxon>
        <taxon>Craniata</taxon>
        <taxon>Vertebrata</taxon>
        <taxon>Cyclostomata</taxon>
        <taxon>Myxini</taxon>
        <taxon>Myxiniformes</taxon>
        <taxon>Myxinidae</taxon>
        <taxon>Eptatretinae</taxon>
        <taxon>Eptatretus</taxon>
    </lineage>
</organism>
<dbReference type="PROSITE" id="PS50102">
    <property type="entry name" value="RRM"/>
    <property type="match status" value="1"/>
</dbReference>
<proteinExistence type="predicted"/>
<dbReference type="InterPro" id="IPR012677">
    <property type="entry name" value="Nucleotide-bd_a/b_plait_sf"/>
</dbReference>
<sequence length="81" mass="9050">LSGLPVDIKPRELYLLFRPFKGYEGSLIMMTSKQPVGFVTFDSRSAAEVAKNGLNGMWIPVELGRVGWKAEGVRSEFVFNI</sequence>
<dbReference type="AlphaFoldDB" id="A0A8C4NGE0"/>
<dbReference type="GeneTree" id="ENSGT00940000158086"/>
<evidence type="ECO:0000256" key="1">
    <source>
        <dbReference type="ARBA" id="ARBA00022884"/>
    </source>
</evidence>
<dbReference type="Gene3D" id="3.30.70.330">
    <property type="match status" value="1"/>
</dbReference>
<dbReference type="Pfam" id="PF00076">
    <property type="entry name" value="RRM_1"/>
    <property type="match status" value="1"/>
</dbReference>
<evidence type="ECO:0000256" key="2">
    <source>
        <dbReference type="PROSITE-ProRule" id="PRU00176"/>
    </source>
</evidence>
<dbReference type="Proteomes" id="UP000694388">
    <property type="component" value="Unplaced"/>
</dbReference>
<accession>A0A8C4NGE0</accession>
<evidence type="ECO:0000313" key="4">
    <source>
        <dbReference type="Ensembl" id="ENSEBUP00000006345.1"/>
    </source>
</evidence>
<dbReference type="InterPro" id="IPR000504">
    <property type="entry name" value="RRM_dom"/>
</dbReference>
<keyword evidence="1 2" id="KW-0694">RNA-binding</keyword>
<protein>
    <recommendedName>
        <fullName evidence="3">RRM domain-containing protein</fullName>
    </recommendedName>
</protein>
<dbReference type="SUPFAM" id="SSF54928">
    <property type="entry name" value="RNA-binding domain, RBD"/>
    <property type="match status" value="1"/>
</dbReference>
<dbReference type="InterPro" id="IPR035979">
    <property type="entry name" value="RBD_domain_sf"/>
</dbReference>